<dbReference type="Gene3D" id="3.50.7.10">
    <property type="entry name" value="GroEL"/>
    <property type="match status" value="1"/>
</dbReference>
<evidence type="ECO:0000256" key="2">
    <source>
        <dbReference type="ARBA" id="ARBA00022741"/>
    </source>
</evidence>
<dbReference type="NCBIfam" id="NF009488">
    <property type="entry name" value="PRK12850.1"/>
    <property type="match status" value="1"/>
</dbReference>
<evidence type="ECO:0008006" key="6">
    <source>
        <dbReference type="Google" id="ProtNLM"/>
    </source>
</evidence>
<dbReference type="PANTHER" id="PTHR45633">
    <property type="entry name" value="60 KDA HEAT SHOCK PROTEIN, MITOCHONDRIAL"/>
    <property type="match status" value="1"/>
</dbReference>
<dbReference type="GO" id="GO:0005524">
    <property type="term" value="F:ATP binding"/>
    <property type="evidence" value="ECO:0007669"/>
    <property type="project" value="UniProtKB-KW"/>
</dbReference>
<keyword evidence="4" id="KW-0143">Chaperone</keyword>
<dbReference type="NCBIfam" id="NF009487">
    <property type="entry name" value="PRK12849.1"/>
    <property type="match status" value="1"/>
</dbReference>
<evidence type="ECO:0000256" key="4">
    <source>
        <dbReference type="ARBA" id="ARBA00023186"/>
    </source>
</evidence>
<keyword evidence="2" id="KW-0547">Nucleotide-binding</keyword>
<dbReference type="InterPro" id="IPR018370">
    <property type="entry name" value="Chaperonin_Cpn60_CS"/>
</dbReference>
<reference evidence="5" key="1">
    <citation type="submission" date="2018-05" db="EMBL/GenBank/DDBJ databases">
        <authorList>
            <person name="Lanie J.A."/>
            <person name="Ng W.-L."/>
            <person name="Kazmierczak K.M."/>
            <person name="Andrzejewski T.M."/>
            <person name="Davidsen T.M."/>
            <person name="Wayne K.J."/>
            <person name="Tettelin H."/>
            <person name="Glass J.I."/>
            <person name="Rusch D."/>
            <person name="Podicherti R."/>
            <person name="Tsui H.-C.T."/>
            <person name="Winkler M.E."/>
        </authorList>
    </citation>
    <scope>NUCLEOTIDE SEQUENCE</scope>
</reference>
<evidence type="ECO:0000256" key="1">
    <source>
        <dbReference type="ARBA" id="ARBA00006607"/>
    </source>
</evidence>
<dbReference type="InterPro" id="IPR027413">
    <property type="entry name" value="GROEL-like_equatorial_sf"/>
</dbReference>
<dbReference type="InterPro" id="IPR027410">
    <property type="entry name" value="TCP-1-like_intermed_sf"/>
</dbReference>
<dbReference type="SUPFAM" id="SSF52029">
    <property type="entry name" value="GroEL apical domain-like"/>
    <property type="match status" value="1"/>
</dbReference>
<dbReference type="GO" id="GO:0140662">
    <property type="term" value="F:ATP-dependent protein folding chaperone"/>
    <property type="evidence" value="ECO:0007669"/>
    <property type="project" value="InterPro"/>
</dbReference>
<dbReference type="PROSITE" id="PS00296">
    <property type="entry name" value="CHAPERONINS_CPN60"/>
    <property type="match status" value="1"/>
</dbReference>
<evidence type="ECO:0000256" key="3">
    <source>
        <dbReference type="ARBA" id="ARBA00022840"/>
    </source>
</evidence>
<evidence type="ECO:0000313" key="5">
    <source>
        <dbReference type="EMBL" id="SUZ54764.1"/>
    </source>
</evidence>
<dbReference type="FunFam" id="3.50.7.10:FF:000001">
    <property type="entry name" value="60 kDa chaperonin"/>
    <property type="match status" value="1"/>
</dbReference>
<dbReference type="SUPFAM" id="SSF54849">
    <property type="entry name" value="GroEL-intermediate domain like"/>
    <property type="match status" value="1"/>
</dbReference>
<dbReference type="GO" id="GO:0042026">
    <property type="term" value="P:protein refolding"/>
    <property type="evidence" value="ECO:0007669"/>
    <property type="project" value="InterPro"/>
</dbReference>
<dbReference type="Gene3D" id="3.30.260.10">
    <property type="entry name" value="TCP-1-like chaperonin intermediate domain"/>
    <property type="match status" value="1"/>
</dbReference>
<dbReference type="EMBL" id="UINC01000406">
    <property type="protein sequence ID" value="SUZ54764.1"/>
    <property type="molecule type" value="Genomic_DNA"/>
</dbReference>
<accession>A0A381NKW2</accession>
<dbReference type="InterPro" id="IPR002423">
    <property type="entry name" value="Cpn60/GroEL/TCP-1"/>
</dbReference>
<comment type="similarity">
    <text evidence="1">Belongs to the chaperonin (HSP60) family.</text>
</comment>
<dbReference type="Pfam" id="PF00118">
    <property type="entry name" value="Cpn60_TCP1"/>
    <property type="match status" value="1"/>
</dbReference>
<organism evidence="5">
    <name type="scientific">marine metagenome</name>
    <dbReference type="NCBI Taxonomy" id="408172"/>
    <lineage>
        <taxon>unclassified sequences</taxon>
        <taxon>metagenomes</taxon>
        <taxon>ecological metagenomes</taxon>
    </lineage>
</organism>
<dbReference type="InterPro" id="IPR001844">
    <property type="entry name" value="Cpn60/GroEL"/>
</dbReference>
<dbReference type="Gene3D" id="1.10.560.10">
    <property type="entry name" value="GroEL-like equatorial domain"/>
    <property type="match status" value="1"/>
</dbReference>
<name>A0A381NKW2_9ZZZZ</name>
<protein>
    <recommendedName>
        <fullName evidence="6">60 kDa chaperonin</fullName>
    </recommendedName>
</protein>
<dbReference type="NCBIfam" id="NF000592">
    <property type="entry name" value="PRK00013.1"/>
    <property type="match status" value="1"/>
</dbReference>
<dbReference type="AlphaFoldDB" id="A0A381NKW2"/>
<dbReference type="HAMAP" id="MF_00600">
    <property type="entry name" value="CH60"/>
    <property type="match status" value="1"/>
</dbReference>
<dbReference type="CDD" id="cd03344">
    <property type="entry name" value="GroEL"/>
    <property type="match status" value="1"/>
</dbReference>
<dbReference type="NCBIfam" id="NF009489">
    <property type="entry name" value="PRK12851.1"/>
    <property type="match status" value="1"/>
</dbReference>
<proteinExistence type="inferred from homology"/>
<dbReference type="PRINTS" id="PR00298">
    <property type="entry name" value="CHAPERONIN60"/>
</dbReference>
<dbReference type="NCBIfam" id="TIGR02348">
    <property type="entry name" value="GroEL"/>
    <property type="match status" value="1"/>
</dbReference>
<dbReference type="SUPFAM" id="SSF48592">
    <property type="entry name" value="GroEL equatorial domain-like"/>
    <property type="match status" value="1"/>
</dbReference>
<gene>
    <name evidence="5" type="ORF">METZ01_LOCUS7618</name>
</gene>
<dbReference type="InterPro" id="IPR027409">
    <property type="entry name" value="GroEL-like_apical_dom_sf"/>
</dbReference>
<keyword evidence="3" id="KW-0067">ATP-binding</keyword>
<sequence length="535" mass="57387">MPAKEIIRDEAAQQALLRGIDTIANAVKLTLGPKGRNVILEKKWGAPVITNDGVTIAKEIDLPESFENMGAQLMKEAASKTNEVAGDGTTTATILAQIIVQEGIKNVAAGADPMAIKRGIDKSVAAVVAELRKNSNDIKGREQMAQIASVSANNEEIGNMLADVLDKVGAQGVVTVEESKGIESETEYVEGMNFDRGYISPYFVTNPERMEAVIENPYILITDKKISASAELVPLLEQVLQVSKSLVIIGEDIDSEALAVLVVNRLRGTLNCLALKAPGFGDRRKAMLEDIAVLTGGQVISEETGRRLDQATIADLGQARRVESTKDRTTIIDGGGTSDDIKGRTEQIKVQIEETTSEYDKEKLQERLAKLSGGVAVVKVGAPTEPELKERKARVQDALSATRAAIEEGIVPGGGVAYIRATSALDGLTLPDNENVGKIILRKAMETPIRIIANNSGHEAAVVLEEVRNNSEANFGYDAKANDYGDMVSKGIIDPTKVTRAALENAASVGSMILTSQALITEEHEEEEEDHGHHH</sequence>